<protein>
    <recommendedName>
        <fullName evidence="4">Lipoprotein</fullName>
    </recommendedName>
</protein>
<dbReference type="PROSITE" id="PS51257">
    <property type="entry name" value="PROKAR_LIPOPROTEIN"/>
    <property type="match status" value="1"/>
</dbReference>
<comment type="caution">
    <text evidence="2">The sequence shown here is derived from an EMBL/GenBank/DDBJ whole genome shotgun (WGS) entry which is preliminary data.</text>
</comment>
<evidence type="ECO:0008006" key="4">
    <source>
        <dbReference type="Google" id="ProtNLM"/>
    </source>
</evidence>
<dbReference type="Proteomes" id="UP000578352">
    <property type="component" value="Unassembled WGS sequence"/>
</dbReference>
<feature type="chain" id="PRO_5039167459" description="Lipoprotein" evidence="1">
    <location>
        <begin position="27"/>
        <end position="207"/>
    </location>
</feature>
<feature type="signal peptide" evidence="1">
    <location>
        <begin position="1"/>
        <end position="26"/>
    </location>
</feature>
<sequence length="207" mass="20708">MKRTLAVAPVLAALGAALTLGALALAGCTSGGGGPTVPALGGATSAATGSGGDRTAQVHAVAECIRTHGAPTYQDPVIDAAGHVYSDTRSLDRLSRSALDELDRSCGALAARAGFSPTDEPPAPPALVAAGVRSAQCLRQNGMPNMHDPTSSSTYTPGHGFGLRASDLPNNGALGKADPAVQRAFSACRQLLDAEIRASELANLAKG</sequence>
<evidence type="ECO:0000256" key="1">
    <source>
        <dbReference type="SAM" id="SignalP"/>
    </source>
</evidence>
<evidence type="ECO:0000313" key="2">
    <source>
        <dbReference type="EMBL" id="NYJ22613.1"/>
    </source>
</evidence>
<dbReference type="AlphaFoldDB" id="A0A853CRU1"/>
<gene>
    <name evidence="2" type="ORF">HNR13_000900</name>
</gene>
<keyword evidence="1" id="KW-0732">Signal</keyword>
<reference evidence="2 3" key="1">
    <citation type="submission" date="2020-07" db="EMBL/GenBank/DDBJ databases">
        <title>Sequencing the genomes of 1000 actinobacteria strains.</title>
        <authorList>
            <person name="Klenk H.-P."/>
        </authorList>
    </citation>
    <scope>NUCLEOTIDE SEQUENCE [LARGE SCALE GENOMIC DNA]</scope>
    <source>
        <strain evidence="2 3">DSM 15165</strain>
    </source>
</reference>
<proteinExistence type="predicted"/>
<dbReference type="EMBL" id="JACCFL010000001">
    <property type="protein sequence ID" value="NYJ22613.1"/>
    <property type="molecule type" value="Genomic_DNA"/>
</dbReference>
<name>A0A853CRU1_9MICO</name>
<accession>A0A853CRU1</accession>
<dbReference type="RefSeq" id="WP_179604642.1">
    <property type="nucleotide sequence ID" value="NZ_BAABEH010000001.1"/>
</dbReference>
<evidence type="ECO:0000313" key="3">
    <source>
        <dbReference type="Proteomes" id="UP000578352"/>
    </source>
</evidence>
<organism evidence="2 3">
    <name type="scientific">Leifsonia shinshuensis</name>
    <dbReference type="NCBI Taxonomy" id="150026"/>
    <lineage>
        <taxon>Bacteria</taxon>
        <taxon>Bacillati</taxon>
        <taxon>Actinomycetota</taxon>
        <taxon>Actinomycetes</taxon>
        <taxon>Micrococcales</taxon>
        <taxon>Microbacteriaceae</taxon>
        <taxon>Leifsonia</taxon>
    </lineage>
</organism>